<proteinExistence type="predicted"/>
<evidence type="ECO:0000313" key="1">
    <source>
        <dbReference type="EMBL" id="CAB4145981.1"/>
    </source>
</evidence>
<evidence type="ECO:0000313" key="8">
    <source>
        <dbReference type="EMBL" id="CAB4217385.1"/>
    </source>
</evidence>
<dbReference type="EMBL" id="LR796551">
    <property type="protein sequence ID" value="CAB4150905.1"/>
    <property type="molecule type" value="Genomic_DNA"/>
</dbReference>
<evidence type="ECO:0000313" key="6">
    <source>
        <dbReference type="EMBL" id="CAB4188930.1"/>
    </source>
</evidence>
<evidence type="ECO:0000313" key="7">
    <source>
        <dbReference type="EMBL" id="CAB4192854.1"/>
    </source>
</evidence>
<name>A0A6J5MUN0_9CAUD</name>
<evidence type="ECO:0000313" key="3">
    <source>
        <dbReference type="EMBL" id="CAB4175055.1"/>
    </source>
</evidence>
<dbReference type="EMBL" id="LR797188">
    <property type="protein sequence ID" value="CAB4192854.1"/>
    <property type="molecule type" value="Genomic_DNA"/>
</dbReference>
<gene>
    <name evidence="4" type="ORF">UFOVP1032_25</name>
    <name evidence="5" type="ORF">UFOVP1125_93</name>
    <name evidence="6" type="ORF">UFOVP1173_39</name>
    <name evidence="7" type="ORF">UFOVP1241_109</name>
    <name evidence="8" type="ORF">UFOVP1491_25</name>
    <name evidence="9" type="ORF">UFOVP1579_25</name>
    <name evidence="1" type="ORF">UFOVP485_96</name>
    <name evidence="2" type="ORF">UFOVP575_48</name>
    <name evidence="3" type="ORF">UFOVP963_112</name>
</gene>
<organism evidence="2">
    <name type="scientific">uncultured Caudovirales phage</name>
    <dbReference type="NCBI Taxonomy" id="2100421"/>
    <lineage>
        <taxon>Viruses</taxon>
        <taxon>Duplodnaviria</taxon>
        <taxon>Heunggongvirae</taxon>
        <taxon>Uroviricota</taxon>
        <taxon>Caudoviricetes</taxon>
        <taxon>Peduoviridae</taxon>
        <taxon>Maltschvirus</taxon>
        <taxon>Maltschvirus maltsch</taxon>
    </lineage>
</organism>
<dbReference type="EMBL" id="LR797131">
    <property type="protein sequence ID" value="CAB4188930.1"/>
    <property type="molecule type" value="Genomic_DNA"/>
</dbReference>
<evidence type="ECO:0000313" key="5">
    <source>
        <dbReference type="EMBL" id="CAB4185709.1"/>
    </source>
</evidence>
<dbReference type="EMBL" id="LR798431">
    <property type="protein sequence ID" value="CAB5231128.1"/>
    <property type="molecule type" value="Genomic_DNA"/>
</dbReference>
<dbReference type="EMBL" id="LR797455">
    <property type="protein sequence ID" value="CAB4217385.1"/>
    <property type="molecule type" value="Genomic_DNA"/>
</dbReference>
<dbReference type="EMBL" id="LR796457">
    <property type="protein sequence ID" value="CAB4145981.1"/>
    <property type="molecule type" value="Genomic_DNA"/>
</dbReference>
<evidence type="ECO:0000313" key="4">
    <source>
        <dbReference type="EMBL" id="CAB4179628.1"/>
    </source>
</evidence>
<sequence length="122" mass="13816">MGARINYVFKQGEYAIGEPSSSVVLYSHWGETDWMQDIAGALEHARPRWHDSSYCTRMIISYLMQDAGLEETGFGIYAVSDPFADLGEFTVVIDLVKQTIHIPHEVTWDSFTNAILSLQEIQ</sequence>
<dbReference type="EMBL" id="LR796915">
    <property type="protein sequence ID" value="CAB4175055.1"/>
    <property type="molecule type" value="Genomic_DNA"/>
</dbReference>
<dbReference type="EMBL" id="LR797080">
    <property type="protein sequence ID" value="CAB4185709.1"/>
    <property type="molecule type" value="Genomic_DNA"/>
</dbReference>
<protein>
    <submittedName>
        <fullName evidence="2">Uncharacterized protein</fullName>
    </submittedName>
</protein>
<accession>A0A6J5MUN0</accession>
<reference evidence="2" key="1">
    <citation type="submission" date="2020-04" db="EMBL/GenBank/DDBJ databases">
        <authorList>
            <person name="Chiriac C."/>
            <person name="Salcher M."/>
            <person name="Ghai R."/>
            <person name="Kavagutti S V."/>
        </authorList>
    </citation>
    <scope>NUCLEOTIDE SEQUENCE</scope>
</reference>
<evidence type="ECO:0000313" key="9">
    <source>
        <dbReference type="EMBL" id="CAB5231128.1"/>
    </source>
</evidence>
<dbReference type="EMBL" id="LR796983">
    <property type="protein sequence ID" value="CAB4179628.1"/>
    <property type="molecule type" value="Genomic_DNA"/>
</dbReference>
<evidence type="ECO:0000313" key="2">
    <source>
        <dbReference type="EMBL" id="CAB4150905.1"/>
    </source>
</evidence>